<evidence type="ECO:0000259" key="1">
    <source>
        <dbReference type="Pfam" id="PF13243"/>
    </source>
</evidence>
<dbReference type="Gene3D" id="1.10.600.10">
    <property type="entry name" value="Farnesyl Diphosphate Synthase"/>
    <property type="match status" value="1"/>
</dbReference>
<dbReference type="CDD" id="cd00385">
    <property type="entry name" value="Isoprenoid_Biosyn_C1"/>
    <property type="match status" value="1"/>
</dbReference>
<dbReference type="Proteomes" id="UP000627781">
    <property type="component" value="Unassembled WGS sequence"/>
</dbReference>
<dbReference type="SUPFAM" id="SSF48239">
    <property type="entry name" value="Terpenoid cyclases/Protein prenyltransferases"/>
    <property type="match status" value="1"/>
</dbReference>
<dbReference type="InterPro" id="IPR008930">
    <property type="entry name" value="Terpenoid_cyclase/PrenylTrfase"/>
</dbReference>
<dbReference type="InterPro" id="IPR032696">
    <property type="entry name" value="SQ_cyclase_C"/>
</dbReference>
<evidence type="ECO:0000313" key="3">
    <source>
        <dbReference type="Proteomes" id="UP000627781"/>
    </source>
</evidence>
<comment type="caution">
    <text evidence="2">The sequence shown here is derived from an EMBL/GenBank/DDBJ whole genome shotgun (WGS) entry which is preliminary data.</text>
</comment>
<organism evidence="2 3">
    <name type="scientific">Clostridium cibarium</name>
    <dbReference type="NCBI Taxonomy" id="2762247"/>
    <lineage>
        <taxon>Bacteria</taxon>
        <taxon>Bacillati</taxon>
        <taxon>Bacillota</taxon>
        <taxon>Clostridia</taxon>
        <taxon>Eubacteriales</taxon>
        <taxon>Clostridiaceae</taxon>
        <taxon>Clostridium</taxon>
    </lineage>
</organism>
<feature type="domain" description="Squalene cyclase C-terminal" evidence="1">
    <location>
        <begin position="487"/>
        <end position="630"/>
    </location>
</feature>
<dbReference type="SUPFAM" id="SSF48576">
    <property type="entry name" value="Terpenoid synthases"/>
    <property type="match status" value="1"/>
</dbReference>
<keyword evidence="3" id="KW-1185">Reference proteome</keyword>
<evidence type="ECO:0000313" key="2">
    <source>
        <dbReference type="EMBL" id="MBD7911395.1"/>
    </source>
</evidence>
<proteinExistence type="predicted"/>
<accession>A0ABR8PTF6</accession>
<dbReference type="InterPro" id="IPR008949">
    <property type="entry name" value="Isoprenoid_synthase_dom_sf"/>
</dbReference>
<gene>
    <name evidence="2" type="ORF">H9661_08510</name>
</gene>
<dbReference type="Pfam" id="PF13243">
    <property type="entry name" value="SQHop_cyclase_C"/>
    <property type="match status" value="1"/>
</dbReference>
<reference evidence="2 3" key="1">
    <citation type="submission" date="2020-08" db="EMBL/GenBank/DDBJ databases">
        <title>A Genomic Blueprint of the Chicken Gut Microbiome.</title>
        <authorList>
            <person name="Gilroy R."/>
            <person name="Ravi A."/>
            <person name="Getino M."/>
            <person name="Pursley I."/>
            <person name="Horton D.L."/>
            <person name="Alikhan N.-F."/>
            <person name="Baker D."/>
            <person name="Gharbi K."/>
            <person name="Hall N."/>
            <person name="Watson M."/>
            <person name="Adriaenssens E.M."/>
            <person name="Foster-Nyarko E."/>
            <person name="Jarju S."/>
            <person name="Secka A."/>
            <person name="Antonio M."/>
            <person name="Oren A."/>
            <person name="Chaudhuri R."/>
            <person name="La Ragione R.M."/>
            <person name="Hildebrand F."/>
            <person name="Pallen M.J."/>
        </authorList>
    </citation>
    <scope>NUCLEOTIDE SEQUENCE [LARGE SCALE GENOMIC DNA]</scope>
    <source>
        <strain evidence="2 3">Sa3CVN1</strain>
    </source>
</reference>
<protein>
    <recommendedName>
        <fullName evidence="1">Squalene cyclase C-terminal domain-containing protein</fullName>
    </recommendedName>
</protein>
<sequence>MNKGINYIFGTKAETKIDEVYEKLESIRKSIQDITNEEVHFAGKSSYYLFPFIFNRSFDFYDEKKLSELCVCSVLCLDYCLYTDKVFDEQIELTEQLFHNKTLVNQIFTKKFSELCKGDNRIWDYYFKYYKEYVTAVKLEHENMFGKLENYSWEQFETISKGKQALAKIIPTVMGCLTENKEGIQDFEKALDSMSVALQLYDDLRDWKDDFKNGRYSWILNKVIRENNLQDIKDEKVILKAIVNKKYDTYVLDVANNYCENAILCIKTNDVWVRYIRLLQVKINKLMIDLMQIKGEKVTEYNYFFRNKLDIENRKNLSSIKKNTIDFIIGEYNNKLLELKHWMLNLNKNKDKESKILGADIFQRALLLNLLLDIKKNGLDYKLKDLDKIIENEVKYIIKSKTSRYDCGWVYNEGLYGNCPDLDTFSEILRVNCSVSHNSDLNCEVQKVLDKVFKINRGDDYFKTWIIYEDELDYKRIEHMLNMDNEIEVNANFAGALYNFDYVKYRIVIEKCLKKVYSKQLENGSWQSNWYVGNYYCGYVLSKTFKLVKDDEVINKYHNFLIESQNENGSWGDGVGNPLETSYSILSLLNIGYLNELVKSSLERATNYLIETVNENGYWYGCEFIKMGLGKNDSSEQLLRYRSSILTTIFCIDSLLKSSKLIIGYGEKNEN</sequence>
<dbReference type="RefSeq" id="WP_191768248.1">
    <property type="nucleotide sequence ID" value="NZ_JACSRA010000011.1"/>
</dbReference>
<dbReference type="Gene3D" id="1.50.10.20">
    <property type="match status" value="1"/>
</dbReference>
<name>A0ABR8PTF6_9CLOT</name>
<dbReference type="EMBL" id="JACSRA010000011">
    <property type="protein sequence ID" value="MBD7911395.1"/>
    <property type="molecule type" value="Genomic_DNA"/>
</dbReference>